<evidence type="ECO:0000313" key="4">
    <source>
        <dbReference type="Proteomes" id="UP000251075"/>
    </source>
</evidence>
<evidence type="ECO:0000259" key="2">
    <source>
        <dbReference type="PROSITE" id="PS50110"/>
    </source>
</evidence>
<dbReference type="InterPro" id="IPR001789">
    <property type="entry name" value="Sig_transdc_resp-reg_receiver"/>
</dbReference>
<feature type="domain" description="Response regulatory" evidence="2">
    <location>
        <begin position="66"/>
        <end position="185"/>
    </location>
</feature>
<keyword evidence="4" id="KW-1185">Reference proteome</keyword>
<sequence length="378" mass="41974">MRPDLETRKKASGPHFCQADITESLRVRGKLGSSFPVCAPSGSPATRRSSTHTRMVAMSHDFQSVRALLRAPDSQSHKIVTGTLMNHGCRQIVSAEYGGEIDHYLRSDMIDLLICDADQGLVEACDTVRQMRNRDAGDNTFACSIILTSRPEPDAVIRLIDSGTDAILVKPFQPQALANQIATMIRSRKPFVITSDYVGPERRDDAMRPGVDAAPRVLVPNPLREIVTATSSRDQLRVKVRAAWDVVNEHRIERQTLHLGWLVERIRTAFERRPPAADAAVLLGQLLNNTSELRLRVAGTGFDHVAHLATTMMEICGGLGQNINAPDERWLAVLPKVADAMAKSFTREREAVRASRQISETLTRRIRAEVPNLPRSFH</sequence>
<dbReference type="Pfam" id="PF00072">
    <property type="entry name" value="Response_reg"/>
    <property type="match status" value="1"/>
</dbReference>
<dbReference type="EMBL" id="PGTO01000009">
    <property type="protein sequence ID" value="RAU21499.1"/>
    <property type="molecule type" value="Genomic_DNA"/>
</dbReference>
<keyword evidence="1" id="KW-0597">Phosphoprotein</keyword>
<dbReference type="GO" id="GO:0000160">
    <property type="term" value="P:phosphorelay signal transduction system"/>
    <property type="evidence" value="ECO:0007669"/>
    <property type="project" value="InterPro"/>
</dbReference>
<evidence type="ECO:0000256" key="1">
    <source>
        <dbReference type="PROSITE-ProRule" id="PRU00169"/>
    </source>
</evidence>
<dbReference type="Gene3D" id="3.40.50.2300">
    <property type="match status" value="1"/>
</dbReference>
<dbReference type="AlphaFoldDB" id="A0A364NWM8"/>
<evidence type="ECO:0000313" key="3">
    <source>
        <dbReference type="EMBL" id="RAU21499.1"/>
    </source>
</evidence>
<name>A0A364NWM8_9PROT</name>
<dbReference type="Proteomes" id="UP000251075">
    <property type="component" value="Unassembled WGS sequence"/>
</dbReference>
<protein>
    <recommendedName>
        <fullName evidence="2">Response regulatory domain-containing protein</fullName>
    </recommendedName>
</protein>
<organism evidence="3 4">
    <name type="scientific">Paramagnetospirillum kuznetsovii</name>
    <dbReference type="NCBI Taxonomy" id="2053833"/>
    <lineage>
        <taxon>Bacteria</taxon>
        <taxon>Pseudomonadati</taxon>
        <taxon>Pseudomonadota</taxon>
        <taxon>Alphaproteobacteria</taxon>
        <taxon>Rhodospirillales</taxon>
        <taxon>Magnetospirillaceae</taxon>
        <taxon>Paramagnetospirillum</taxon>
    </lineage>
</organism>
<dbReference type="SUPFAM" id="SSF52172">
    <property type="entry name" value="CheY-like"/>
    <property type="match status" value="1"/>
</dbReference>
<proteinExistence type="predicted"/>
<dbReference type="OrthoDB" id="8449384at2"/>
<reference evidence="3 4" key="1">
    <citation type="submission" date="2017-11" db="EMBL/GenBank/DDBJ databases">
        <title>Draft genome sequence of magnetotactic bacterium Magnetospirillum kuznetsovii LBB-42.</title>
        <authorList>
            <person name="Grouzdev D.S."/>
            <person name="Rysina M.S."/>
            <person name="Baslerov R.V."/>
            <person name="Koziaeva V."/>
        </authorList>
    </citation>
    <scope>NUCLEOTIDE SEQUENCE [LARGE SCALE GENOMIC DNA]</scope>
    <source>
        <strain evidence="3 4">LBB-42</strain>
    </source>
</reference>
<dbReference type="PROSITE" id="PS50110">
    <property type="entry name" value="RESPONSE_REGULATORY"/>
    <property type="match status" value="1"/>
</dbReference>
<dbReference type="InterPro" id="IPR011006">
    <property type="entry name" value="CheY-like_superfamily"/>
</dbReference>
<comment type="caution">
    <text evidence="3">The sequence shown here is derived from an EMBL/GenBank/DDBJ whole genome shotgun (WGS) entry which is preliminary data.</text>
</comment>
<accession>A0A364NWM8</accession>
<gene>
    <name evidence="3" type="ORF">CU669_12410</name>
</gene>
<feature type="modified residue" description="4-aspartylphosphate" evidence="1">
    <location>
        <position position="116"/>
    </location>
</feature>